<sequence>MAYWGIAFAVGPNYNKSWRMFTSDDRRSSLEKILGALACARKVQADVPPIERALITALTTRFPRTSDAISEDLSQFDYAYAEAMRPVYEAYGEDLDMTTLFADAVMCTRPRQLWNLNTGKTTGADIDEARIALEKGLAQVEGRNHPGLCHLYIHMMEMSPFPELALNAADNLRRLVPDGSHMQHMATHIDTACGDYRRSVDSNFDAIRADDKYFSRGDVTSLIYTAYRSHNIHAMAYSAMMSGRSADALYAARRLPEVLSLEFMSIKTPRMVDWTEWQLVTLPHALIRFGQWEEILQLRLPANTDLLSVMTATVHYAKGIAFAILGRIAEACHARDAFEDARKAVPDDRMYSPSSMAAPVLAVASAMLEGELEYRKGNHSKALSILRHGIDLEDNLAYADPPLWMQPVRHALSALLLEQGYSEEAEKLYLEDLGFSDSHPRRKARINNVWSLHGLYECFMRNGKEEKAKSIRIQRDIAMASSDVPIKASCFCRLSAIKRDDDCHS</sequence>
<dbReference type="Gene3D" id="1.25.40.10">
    <property type="entry name" value="Tetratricopeptide repeat domain"/>
    <property type="match status" value="1"/>
</dbReference>
<dbReference type="SUPFAM" id="SSF48452">
    <property type="entry name" value="TPR-like"/>
    <property type="match status" value="1"/>
</dbReference>
<dbReference type="PANTHER" id="PTHR45588:SF1">
    <property type="entry name" value="WW DOMAIN-CONTAINING PROTEIN"/>
    <property type="match status" value="1"/>
</dbReference>
<evidence type="ECO:0000313" key="1">
    <source>
        <dbReference type="EMBL" id="RYN78930.1"/>
    </source>
</evidence>
<dbReference type="AlphaFoldDB" id="A0A4Q4NL01"/>
<name>A0A4Q4NL01_ALTAL</name>
<accession>A0A4Q4NL01</accession>
<dbReference type="EMBL" id="PDXD01000006">
    <property type="protein sequence ID" value="RYN78930.1"/>
    <property type="molecule type" value="Genomic_DNA"/>
</dbReference>
<dbReference type="Proteomes" id="UP000291422">
    <property type="component" value="Unassembled WGS sequence"/>
</dbReference>
<comment type="caution">
    <text evidence="1">The sequence shown here is derived from an EMBL/GenBank/DDBJ whole genome shotgun (WGS) entry which is preliminary data.</text>
</comment>
<dbReference type="VEuPathDB" id="FungiDB:CC77DRAFT_1009329"/>
<gene>
    <name evidence="1" type="ORF">AA0117_g4196</name>
</gene>
<dbReference type="PANTHER" id="PTHR45588">
    <property type="entry name" value="TPR DOMAIN-CONTAINING PROTEIN"/>
    <property type="match status" value="1"/>
</dbReference>
<dbReference type="InterPro" id="IPR011990">
    <property type="entry name" value="TPR-like_helical_dom_sf"/>
</dbReference>
<proteinExistence type="predicted"/>
<protein>
    <recommendedName>
        <fullName evidence="3">TPR-like protein</fullName>
    </recommendedName>
</protein>
<evidence type="ECO:0008006" key="3">
    <source>
        <dbReference type="Google" id="ProtNLM"/>
    </source>
</evidence>
<evidence type="ECO:0000313" key="2">
    <source>
        <dbReference type="Proteomes" id="UP000291422"/>
    </source>
</evidence>
<organism evidence="1 2">
    <name type="scientific">Alternaria alternata</name>
    <name type="common">Alternaria rot fungus</name>
    <name type="synonym">Torula alternata</name>
    <dbReference type="NCBI Taxonomy" id="5599"/>
    <lineage>
        <taxon>Eukaryota</taxon>
        <taxon>Fungi</taxon>
        <taxon>Dikarya</taxon>
        <taxon>Ascomycota</taxon>
        <taxon>Pezizomycotina</taxon>
        <taxon>Dothideomycetes</taxon>
        <taxon>Pleosporomycetidae</taxon>
        <taxon>Pleosporales</taxon>
        <taxon>Pleosporineae</taxon>
        <taxon>Pleosporaceae</taxon>
        <taxon>Alternaria</taxon>
        <taxon>Alternaria sect. Alternaria</taxon>
        <taxon>Alternaria alternata complex</taxon>
    </lineage>
</organism>
<reference evidence="2" key="1">
    <citation type="journal article" date="2019" name="bioRxiv">
        <title>Genomics, evolutionary history and diagnostics of the Alternaria alternata species group including apple and Asian pear pathotypes.</title>
        <authorList>
            <person name="Armitage A.D."/>
            <person name="Cockerton H.M."/>
            <person name="Sreenivasaprasad S."/>
            <person name="Woodhall J.W."/>
            <person name="Lane C.R."/>
            <person name="Harrison R.J."/>
            <person name="Clarkson J.P."/>
        </authorList>
    </citation>
    <scope>NUCLEOTIDE SEQUENCE [LARGE SCALE GENOMIC DNA]</scope>
    <source>
        <strain evidence="2">FERA 1177</strain>
    </source>
</reference>